<dbReference type="GO" id="GO:0042612">
    <property type="term" value="C:MHC class I protein complex"/>
    <property type="evidence" value="ECO:0007669"/>
    <property type="project" value="UniProtKB-KW"/>
</dbReference>
<dbReference type="Gene3D" id="3.30.500.10">
    <property type="entry name" value="MHC class I-like antigen recognition-like"/>
    <property type="match status" value="1"/>
</dbReference>
<gene>
    <name evidence="13" type="primary">Ha1f_2</name>
    <name evidence="13" type="ORF">ERPZAN_R04835</name>
</gene>
<dbReference type="GO" id="GO:0005615">
    <property type="term" value="C:extracellular space"/>
    <property type="evidence" value="ECO:0007669"/>
    <property type="project" value="TreeGrafter"/>
</dbReference>
<dbReference type="FunFam" id="2.60.40.10:FF:000204">
    <property type="entry name" value="Major histocompatibility complex, class I-related protein"/>
    <property type="match status" value="1"/>
</dbReference>
<name>A0A7L2XSE2_9PASS</name>
<dbReference type="Pfam" id="PF00129">
    <property type="entry name" value="MHC_I"/>
    <property type="match status" value="1"/>
</dbReference>
<evidence type="ECO:0000313" key="14">
    <source>
        <dbReference type="Proteomes" id="UP000545329"/>
    </source>
</evidence>
<dbReference type="InterPro" id="IPR001039">
    <property type="entry name" value="MHC_I_a_a1/a2"/>
</dbReference>
<comment type="similarity">
    <text evidence="10">Belongs to the MHC class I family.</text>
</comment>
<evidence type="ECO:0000256" key="9">
    <source>
        <dbReference type="ARBA" id="ARBA00023180"/>
    </source>
</evidence>
<dbReference type="InterPro" id="IPR037055">
    <property type="entry name" value="MHC_I-like_Ag-recog_sf"/>
</dbReference>
<sequence>VFHSLRYLRVTVSEPSPGLPRFMATGYLDGIPIASYNSERGRVEPRTLWMEAGAEPGYWDTETEINKRYQHVDPIDLDMLQRQYNQSRGLHTLQVVSGCDLLSNGSIRGSDRYGYDGRDFISFDLGSESFVAADDTAQIIKRLWESDGITVPELKHELGHTCVEVLKKHLKYGQEALESKVAPSVHVSGKVEHEILTLSCHAYGFYPSTITVSWMKGDEIWDQEMEWGEIAPNSDATFHTWARIEARPEEWEQYRCRVEHPGMPEPGIFAWEPESSRNLVLVGVVSVIAVVVIIVIGCCIWKLRPGNTQDGG</sequence>
<dbReference type="PRINTS" id="PR01638">
    <property type="entry name" value="MHCCLASSI"/>
</dbReference>
<dbReference type="PROSITE" id="PS00290">
    <property type="entry name" value="IG_MHC"/>
    <property type="match status" value="1"/>
</dbReference>
<dbReference type="GO" id="GO:0006955">
    <property type="term" value="P:immune response"/>
    <property type="evidence" value="ECO:0007669"/>
    <property type="project" value="TreeGrafter"/>
</dbReference>
<feature type="transmembrane region" description="Helical" evidence="11">
    <location>
        <begin position="279"/>
        <end position="301"/>
    </location>
</feature>
<comment type="caution">
    <text evidence="13">The sequence shown here is derived from an EMBL/GenBank/DDBJ whole genome shotgun (WGS) entry which is preliminary data.</text>
</comment>
<evidence type="ECO:0000256" key="5">
    <source>
        <dbReference type="ARBA" id="ARBA00022859"/>
    </source>
</evidence>
<dbReference type="OrthoDB" id="8936120at2759"/>
<keyword evidence="7 11" id="KW-0472">Membrane</keyword>
<dbReference type="SUPFAM" id="SSF54452">
    <property type="entry name" value="MHC antigen-recognition domain"/>
    <property type="match status" value="1"/>
</dbReference>
<proteinExistence type="inferred from homology"/>
<dbReference type="InterPro" id="IPR003006">
    <property type="entry name" value="Ig/MHC_CS"/>
</dbReference>
<feature type="non-terminal residue" evidence="13">
    <location>
        <position position="312"/>
    </location>
</feature>
<dbReference type="CDD" id="cd07698">
    <property type="entry name" value="IgC1_MHC_I_alpha3"/>
    <property type="match status" value="1"/>
</dbReference>
<accession>A0A7L2XSE2</accession>
<dbReference type="PANTHER" id="PTHR16675:SF242">
    <property type="entry name" value="MAJOR HISTOCOMPATIBILITY COMPLEX CLASS I-RELATED GENE PROTEIN"/>
    <property type="match status" value="1"/>
</dbReference>
<keyword evidence="9" id="KW-0325">Glycoprotein</keyword>
<evidence type="ECO:0000256" key="1">
    <source>
        <dbReference type="ARBA" id="ARBA00004479"/>
    </source>
</evidence>
<dbReference type="FunFam" id="3.30.500.10:FF:000001">
    <property type="entry name" value="H-2 class I histocompatibility antigen, alpha chain"/>
    <property type="match status" value="1"/>
</dbReference>
<feature type="domain" description="Ig-like" evidence="12">
    <location>
        <begin position="183"/>
        <end position="260"/>
    </location>
</feature>
<dbReference type="InterPro" id="IPR036179">
    <property type="entry name" value="Ig-like_dom_sf"/>
</dbReference>
<dbReference type="SUPFAM" id="SSF48726">
    <property type="entry name" value="Immunoglobulin"/>
    <property type="match status" value="1"/>
</dbReference>
<dbReference type="Proteomes" id="UP000545329">
    <property type="component" value="Unassembled WGS sequence"/>
</dbReference>
<comment type="subcellular location">
    <subcellularLocation>
        <location evidence="1">Membrane</location>
        <topology evidence="1">Single-pass type I membrane protein</topology>
    </subcellularLocation>
</comment>
<dbReference type="PANTHER" id="PTHR16675">
    <property type="entry name" value="MHC CLASS I-RELATED"/>
    <property type="match status" value="1"/>
</dbReference>
<dbReference type="GO" id="GO:0009897">
    <property type="term" value="C:external side of plasma membrane"/>
    <property type="evidence" value="ECO:0007669"/>
    <property type="project" value="TreeGrafter"/>
</dbReference>
<evidence type="ECO:0000313" key="13">
    <source>
        <dbReference type="EMBL" id="NXS85856.1"/>
    </source>
</evidence>
<keyword evidence="6 11" id="KW-1133">Transmembrane helix</keyword>
<dbReference type="InterPro" id="IPR007110">
    <property type="entry name" value="Ig-like_dom"/>
</dbReference>
<evidence type="ECO:0000256" key="2">
    <source>
        <dbReference type="ARBA" id="ARBA00022451"/>
    </source>
</evidence>
<dbReference type="AlphaFoldDB" id="A0A7L2XSE2"/>
<dbReference type="GO" id="GO:0002474">
    <property type="term" value="P:antigen processing and presentation of peptide antigen via MHC class I"/>
    <property type="evidence" value="ECO:0007669"/>
    <property type="project" value="UniProtKB-KW"/>
</dbReference>
<protein>
    <submittedName>
        <fullName evidence="13">HA1F protein</fullName>
    </submittedName>
</protein>
<keyword evidence="5" id="KW-0391">Immunity</keyword>
<dbReference type="InterPro" id="IPR011161">
    <property type="entry name" value="MHC_I-like_Ag-recog"/>
</dbReference>
<evidence type="ECO:0000256" key="6">
    <source>
        <dbReference type="ARBA" id="ARBA00022989"/>
    </source>
</evidence>
<evidence type="ECO:0000256" key="8">
    <source>
        <dbReference type="ARBA" id="ARBA00023157"/>
    </source>
</evidence>
<reference evidence="13 14" key="1">
    <citation type="submission" date="2019-09" db="EMBL/GenBank/DDBJ databases">
        <title>Bird 10,000 Genomes (B10K) Project - Family phase.</title>
        <authorList>
            <person name="Zhang G."/>
        </authorList>
    </citation>
    <scope>NUCLEOTIDE SEQUENCE [LARGE SCALE GENOMIC DNA]</scope>
    <source>
        <strain evidence="13">B10K-DU-002-58</strain>
        <tissue evidence="13">Muscle</tissue>
    </source>
</reference>
<keyword evidence="3 11" id="KW-0812">Transmembrane</keyword>
<evidence type="ECO:0000256" key="3">
    <source>
        <dbReference type="ARBA" id="ARBA00022692"/>
    </source>
</evidence>
<keyword evidence="8" id="KW-1015">Disulfide bond</keyword>
<keyword evidence="2" id="KW-0490">MHC I</keyword>
<keyword evidence="4" id="KW-0732">Signal</keyword>
<dbReference type="EMBL" id="VZTN01024704">
    <property type="protein sequence ID" value="NXS85856.1"/>
    <property type="molecule type" value="Genomic_DNA"/>
</dbReference>
<dbReference type="InterPro" id="IPR050208">
    <property type="entry name" value="MHC_class-I_related"/>
</dbReference>
<dbReference type="InterPro" id="IPR003597">
    <property type="entry name" value="Ig_C1-set"/>
</dbReference>
<keyword evidence="14" id="KW-1185">Reference proteome</keyword>
<dbReference type="InterPro" id="IPR013783">
    <property type="entry name" value="Ig-like_fold"/>
</dbReference>
<dbReference type="Pfam" id="PF07654">
    <property type="entry name" value="C1-set"/>
    <property type="match status" value="1"/>
</dbReference>
<dbReference type="SMART" id="SM00407">
    <property type="entry name" value="IGc1"/>
    <property type="match status" value="1"/>
</dbReference>
<evidence type="ECO:0000256" key="7">
    <source>
        <dbReference type="ARBA" id="ARBA00023136"/>
    </source>
</evidence>
<dbReference type="InterPro" id="IPR011162">
    <property type="entry name" value="MHC_I/II-like_Ag-recog"/>
</dbReference>
<organism evidence="13 14">
    <name type="scientific">Erpornis zantholeuca</name>
    <dbReference type="NCBI Taxonomy" id="1112836"/>
    <lineage>
        <taxon>Eukaryota</taxon>
        <taxon>Metazoa</taxon>
        <taxon>Chordata</taxon>
        <taxon>Craniata</taxon>
        <taxon>Vertebrata</taxon>
        <taxon>Euteleostomi</taxon>
        <taxon>Archelosauria</taxon>
        <taxon>Archosauria</taxon>
        <taxon>Dinosauria</taxon>
        <taxon>Saurischia</taxon>
        <taxon>Theropoda</taxon>
        <taxon>Coelurosauria</taxon>
        <taxon>Aves</taxon>
        <taxon>Neognathae</taxon>
        <taxon>Neoaves</taxon>
        <taxon>Telluraves</taxon>
        <taxon>Australaves</taxon>
        <taxon>Passeriformes</taxon>
        <taxon>Sylvioidea</taxon>
        <taxon>Timaliidae</taxon>
        <taxon>Erpornis</taxon>
    </lineage>
</organism>
<evidence type="ECO:0000256" key="10">
    <source>
        <dbReference type="RuleBase" id="RU004439"/>
    </source>
</evidence>
<evidence type="ECO:0000256" key="4">
    <source>
        <dbReference type="ARBA" id="ARBA00022729"/>
    </source>
</evidence>
<dbReference type="Gene3D" id="2.60.40.10">
    <property type="entry name" value="Immunoglobulins"/>
    <property type="match status" value="1"/>
</dbReference>
<dbReference type="PROSITE" id="PS50835">
    <property type="entry name" value="IG_LIKE"/>
    <property type="match status" value="1"/>
</dbReference>
<feature type="non-terminal residue" evidence="13">
    <location>
        <position position="1"/>
    </location>
</feature>
<evidence type="ECO:0000259" key="12">
    <source>
        <dbReference type="PROSITE" id="PS50835"/>
    </source>
</evidence>
<evidence type="ECO:0000256" key="11">
    <source>
        <dbReference type="SAM" id="Phobius"/>
    </source>
</evidence>